<dbReference type="Proteomes" id="UP000095759">
    <property type="component" value="Unassembled WGS sequence"/>
</dbReference>
<evidence type="ECO:0000313" key="3">
    <source>
        <dbReference type="Proteomes" id="UP000095759"/>
    </source>
</evidence>
<gene>
    <name evidence="2" type="ORF">AS594_36740</name>
</gene>
<sequence>MEGGFLMNRTSRALAGTAAVAVLAGIPATAQAAPVRGKAAEWTLHFDGLGGTPSPADAVSYWSGTCLVPGEIFNVVVLGEALSGFTEQVPCTSQGTYRFGAMHYDYFKRDKRVATGQKYEAAFMTDSSYGTATAVIE</sequence>
<keyword evidence="1" id="KW-0732">Signal</keyword>
<evidence type="ECO:0000313" key="2">
    <source>
        <dbReference type="EMBL" id="OEJ21197.1"/>
    </source>
</evidence>
<dbReference type="EMBL" id="MEHJ01000002">
    <property type="protein sequence ID" value="OEJ21197.1"/>
    <property type="molecule type" value="Genomic_DNA"/>
</dbReference>
<dbReference type="AlphaFoldDB" id="A0A1E5NY51"/>
<organism evidence="2 3">
    <name type="scientific">Streptomyces agglomeratus</name>
    <dbReference type="NCBI Taxonomy" id="285458"/>
    <lineage>
        <taxon>Bacteria</taxon>
        <taxon>Bacillati</taxon>
        <taxon>Actinomycetota</taxon>
        <taxon>Actinomycetes</taxon>
        <taxon>Kitasatosporales</taxon>
        <taxon>Streptomycetaceae</taxon>
        <taxon>Streptomyces</taxon>
    </lineage>
</organism>
<name>A0A1E5NY51_9ACTN</name>
<feature type="signal peptide" evidence="1">
    <location>
        <begin position="1"/>
        <end position="32"/>
    </location>
</feature>
<protein>
    <submittedName>
        <fullName evidence="2">Uncharacterized protein</fullName>
    </submittedName>
</protein>
<proteinExistence type="predicted"/>
<comment type="caution">
    <text evidence="2">The sequence shown here is derived from an EMBL/GenBank/DDBJ whole genome shotgun (WGS) entry which is preliminary data.</text>
</comment>
<accession>A0A1E5NY51</accession>
<reference evidence="2 3" key="1">
    <citation type="submission" date="2016-08" db="EMBL/GenBank/DDBJ databases">
        <title>Complete genome sequence of Streptomyces agglomeratus strain 6-3-2, a novel anti-MRSA actinomycete isolated from Wuli of Tebit, China.</title>
        <authorList>
            <person name="Chen X."/>
        </authorList>
    </citation>
    <scope>NUCLEOTIDE SEQUENCE [LARGE SCALE GENOMIC DNA]</scope>
    <source>
        <strain evidence="2 3">6-3-2</strain>
    </source>
</reference>
<keyword evidence="3" id="KW-1185">Reference proteome</keyword>
<feature type="chain" id="PRO_5009182777" evidence="1">
    <location>
        <begin position="33"/>
        <end position="137"/>
    </location>
</feature>
<evidence type="ECO:0000256" key="1">
    <source>
        <dbReference type="SAM" id="SignalP"/>
    </source>
</evidence>